<keyword evidence="10" id="KW-0166">Nematocyst</keyword>
<dbReference type="PANTHER" id="PTHR22918:SF1">
    <property type="entry name" value="FIBRONECTIN TYPE-II DOMAIN-CONTAINING PROTEIN"/>
    <property type="match status" value="1"/>
</dbReference>
<dbReference type="SUPFAM" id="SSF57440">
    <property type="entry name" value="Kringle-like"/>
    <property type="match status" value="17"/>
</dbReference>
<evidence type="ECO:0000256" key="9">
    <source>
        <dbReference type="ARBA" id="ARBA00023157"/>
    </source>
</evidence>
<dbReference type="PROSITE" id="PS50279">
    <property type="entry name" value="BPTI_KUNITZ_2"/>
    <property type="match status" value="1"/>
</dbReference>
<dbReference type="InterPro" id="IPR051666">
    <property type="entry name" value="SP_Capacitation_Regulator"/>
</dbReference>
<dbReference type="Pfam" id="PF00014">
    <property type="entry name" value="Kunitz_BPTI"/>
    <property type="match status" value="1"/>
</dbReference>
<feature type="domain" description="Fibronectin type-II" evidence="13">
    <location>
        <begin position="1136"/>
        <end position="1182"/>
    </location>
</feature>
<comment type="similarity">
    <text evidence="4">Belongs to the seminal plasma protein family.</text>
</comment>
<dbReference type="EMBL" id="RCHS01003430">
    <property type="protein sequence ID" value="RMX41950.1"/>
    <property type="molecule type" value="Genomic_DNA"/>
</dbReference>
<accession>A0A3M6TKP1</accession>
<dbReference type="PRINTS" id="PR00013">
    <property type="entry name" value="FNTYPEII"/>
</dbReference>
<dbReference type="Proteomes" id="UP000275408">
    <property type="component" value="Unassembled WGS sequence"/>
</dbReference>
<keyword evidence="8" id="KW-0722">Serine protease inhibitor</keyword>
<dbReference type="InterPro" id="IPR013806">
    <property type="entry name" value="Kringle-like"/>
</dbReference>
<dbReference type="InterPro" id="IPR020901">
    <property type="entry name" value="Prtase_inh_Kunz-CS"/>
</dbReference>
<evidence type="ECO:0000259" key="13">
    <source>
        <dbReference type="PROSITE" id="PS51092"/>
    </source>
</evidence>
<feature type="domain" description="Fibronectin type-II" evidence="13">
    <location>
        <begin position="464"/>
        <end position="510"/>
    </location>
</feature>
<dbReference type="InterPro" id="IPR002223">
    <property type="entry name" value="Kunitz_BPTI"/>
</dbReference>
<feature type="domain" description="Fibronectin type-II" evidence="13">
    <location>
        <begin position="962"/>
        <end position="1008"/>
    </location>
</feature>
<evidence type="ECO:0000256" key="1">
    <source>
        <dbReference type="ARBA" id="ARBA00004532"/>
    </source>
</evidence>
<comment type="similarity">
    <text evidence="3">Belongs to the venom Kunitz-type family. Sea anemone type 2 potassium channel toxin subfamily.</text>
</comment>
<feature type="domain" description="Fibronectin type-II" evidence="13">
    <location>
        <begin position="1439"/>
        <end position="1485"/>
    </location>
</feature>
<dbReference type="SUPFAM" id="SSF57362">
    <property type="entry name" value="BPTI-like"/>
    <property type="match status" value="1"/>
</dbReference>
<evidence type="ECO:0000256" key="3">
    <source>
        <dbReference type="ARBA" id="ARBA00007226"/>
    </source>
</evidence>
<gene>
    <name evidence="14" type="ORF">pdam_00020941</name>
</gene>
<dbReference type="SMART" id="SM00059">
    <property type="entry name" value="FN2"/>
    <property type="match status" value="17"/>
</dbReference>
<sequence length="3119" mass="359526">MRRWYYNRATGRCQMFIYGGCRGNANNFGSKAECERKCLRRRRVIRITANVIAISKGCFRDTGRRAVATLEGRSRLLKGSYRRRRYAIQKCAMAAKRRGWGVFAVQHGGWCASAKYAYRTYGKYGRSNRCRHGKGGPWANDVYFLKGSCRKRTTQNFCCVFPFIYRGKRYNSCTRIRSRRPWCAITPNYDVDKLFGYCGGAGRPVRLTPPLRLQRIGCFKDTWRRAIPQLDGKSPMLRGNYKRRRKAIEKCAYEAVRRGYRFIGIQDGGWCASGPRAHKTFAKYGRSNRCRNGKGGPWANDVYRIIGKCRKRTTSGYCCVFPFTYGRRRYNRCAKTRSGRPWCPTTPDYPRSKQWGYCRGYRVRSRGCYRDTGRRAIPQMDGKGLLVRGFYRRRSDAIAKCALEAAKRRYRAFAVQHQGWCATGPRAHLTYRKYGRSNQCRNGKGGPWANDVYFVSGKCRRRVTNHYCCAFPFIYKGRRYNSCTRRNHNRPWCALTPNYDRDKKWGNCKCRRRKPVRPVVPRVRGRVIRITVVLVAKGLGCFRDTGRRAISTLEGKSRLLKGNYRRRQYSIQKCALAAKRRGYTVFAIQHGGWCASARHAYRTYAKYGKSNRCRNGKGGPWANDVYVLRGSCRVRSTRGECCVFPFVYKGRKYTSCTTVNSRNRRPWCASTPNYDVDKLWGYCRGRGAPIIKVTPLVTLQRVGCFKDTSRRAIPYREGRSILLKGNYQKRRFAIKKCALDAARFGYKYIGVQHGGQCFSGPRAQFTYARYGRSNSCRNGKGGGWANDVYRISGKCRYRTTTGYCCSFPFVYRGRRYNSCAKNKRGQSWCYITPDYKRRRLWGYCRGGARPRPIRVTPNVLLKPAGCWRDTGRRAIPQMDGKDFLVRGYYRRRSDAIFKCFAAAARRGYRAFSVQHQGWCATGPRAHLTYRKYGRSNRCRNGKGGPWANDVYFIRGSCRKRTTSRYCCAFPFIYKGRRYNRCTSKNHKRPWCALTPNYDRDKKWGNCARRRPVRPVRPVVPSYKGRVIRITVGLKVKGLGCFRDTGRRAIAPLEGRSRLLKGNYRRRRYAIQKCALAAAKRGFRVFGVQHQGWCASTKYAYRTYGKYGRSNKCRNGKGGPWANDVYVLRGSPRVRTTKGNICVFPFIYRGRRYNRCTRVNSRRPWCALTPNYDVDKLYGWCRGRGRRMIYIKRYSCITKGLDLGNYQRRRYAIKKCLLEAIKRGYKVFGVQHGGQCFSGPRAQYTYAKYGRSNRCRNGKGGPWANDVYRIYGRCRKRTTQGNCCVFPFKYRGRYYNSCAKNRRGQRWCALTPDYSRNKLWGYCRGGSKPAPIRISGVIVRSIGCFKDTGRRAIPQMDGRGILVRGYYRKRSDAIFKCALEAMKRSYRYFAVQHQGWCATGPRAHVTYRRYGRSNRCRNGKGGPWANDVYSITGSCRRRTTSRYCCAFPFIYRGRRYNSCTRRRHNRPWCALTPNYDRDKKWGNCATYGIGCFKDTGRRAIAPLEGRSRLLKGNYRRRRYAIQKCAAAAARRGYRVFAIQHGGWCASTKYAYRTYGRYGRSKRCRNGKGGPWANDVYVLRGSPRVRTTRNNICVFPFTYRGRRYSSCTRVNSRRPWCSLTPNYDVDKIYGWCRGGKVQGVGCFKDTSRRAIPILEGKSLLLRGSYRARKFAIKKCALEAAKRGYNYIGVQHGGQCFSGPRARYTYAKYGRSNRCRNGKGGGWANNVYRVSGRCRYKTNTGFCCVPFTYRRRRYRGCARAKNGRTWCAITPDYNRNKLWGYCRGGKKPAPIRVTTGVIINSLGCYKDTGRRAVPQMDGRNPLVTGYYRRRADAIKRCALVALRFGYRVFAVQHQGWCATGPRAHLTYRKYGPTNRCRNGKGGPWANDVYAIKGRRPVKPVKPVIRPPKAKVIQVTVGLKAYGIGCYRDTSRRAIPTLERRSRLLKGNYRRRAGAIRNCALAAARRGYKVFAIQHGGWCASARYAYRTYRKYGKSNRCRNGKGGPWANDVYVLRGEEKSCLGHYHVRRFVLKVKPECSSSCRVKSTNGYCCSFPFVYRGRRYTGCTRTNSRRPWCSLTGNYDKDKQYGWCPTRGARPVKITSSISIQRIGCFKDSPRRAIPILEGKSKLLQGNYKRRKIAIRKCAMVAVNRGYNTFSVQDGGQCFSGPRAQYTFAKYGRSNRCRGGKGGPWANDVYRLTDVNVAPRQENAVYFLSFIVDAATPTAPGQNVEGLGVQRHLVYTNETNHGATAAVENVRLLTFVFCRMTVHFSFSGQPIRVTVGVRVKPIGCFKDTGRRAIPGVDGRYPIVKGYYRKRKEAIKRCALVALRFGYRAFAVQHQGWCATGPRAHVTYGKYGRSNRCRNGKGGPWANDVYRVYGSCRRRTTSRYCCAFPFIYKGRRYNSCIRRNHNRPWCATTPNYDRDRQWGNCGGRRKPVKPVKPIVRPPRARVIKLTPGITAYSIGCYKDTRRRAIRPLEGRSRFLKGNYRRRRDAIRKCFQAAYRRGYKVFALQHQGWCASSRMAHITYRKYGKSNRCRNGKGGPWANDVYVVRGSCRTRTTRKNCCVFPFVYKGRRYSRCTRVNAARPWCATTSSYDADKMWGYCEGHGVSFIRVTPSINIRRVGCFRDTSRRAIPQMDGRSVLLRGNYQRRPLAIRKCALVAAARGYKWFGIQHGGWCATGPHAGRTYAKYGRSNRCRNGKGGPWANDVYRIAGTCKYRTTKGNCCSFPFVYRGRRYKRPARARNGRRWCAITPDYRTNKLWGYCRGGRKSPPIRITPGVFVKSLGCFKDTGRRAIPGVDGRYPIVRGYYRRRADALKKCAAVAMRFGYRAFAVQHQGWCATGPRAHVTYGKYGRSNRCRNGKGGPWANDVYRVFGHCRKRTTSRYCCVFPFIYKGRRYHRCTRKNHNRPWCAITGHYDRDRKWGNCAGRRPVKPVRPVRPTGKTVRVTVNLVAKGIGCYRDTGRRAIPTLERRSRLLRGNYRRRRYAIKKCALAAYAKGHRVFAVQHGGWCASGRRAHLTYGRYGRSNRCRNGKGGPWANDVYVLRGSCRVRSSTGNCCVFPFVYKGRRYNRCTRVNSKRAWCASTPNYDHDKLFGYCGGRKRKELVKDIFFYLRYDINEH</sequence>
<dbReference type="InterPro" id="IPR036943">
    <property type="entry name" value="FN_type2_sf"/>
</dbReference>
<feature type="domain" description="Fibronectin type-II" evidence="13">
    <location>
        <begin position="2042"/>
        <end position="2088"/>
    </location>
</feature>
<dbReference type="GO" id="GO:0008201">
    <property type="term" value="F:heparin binding"/>
    <property type="evidence" value="ECO:0007669"/>
    <property type="project" value="TreeGrafter"/>
</dbReference>
<comment type="caution">
    <text evidence="14">The sequence shown here is derived from an EMBL/GenBank/DDBJ whole genome shotgun (WGS) entry which is preliminary data.</text>
</comment>
<evidence type="ECO:0000256" key="4">
    <source>
        <dbReference type="ARBA" id="ARBA00010011"/>
    </source>
</evidence>
<dbReference type="SMART" id="SM00131">
    <property type="entry name" value="KU"/>
    <property type="match status" value="1"/>
</dbReference>
<dbReference type="InterPro" id="IPR000562">
    <property type="entry name" value="FN_type2_dom"/>
</dbReference>
<comment type="subcellular location">
    <subcellularLocation>
        <location evidence="1">Nematocyst</location>
    </subcellularLocation>
    <subcellularLocation>
        <location evidence="2">Secreted</location>
    </subcellularLocation>
</comment>
<evidence type="ECO:0000256" key="11">
    <source>
        <dbReference type="PROSITE-ProRule" id="PRU00479"/>
    </source>
</evidence>
<name>A0A3M6TKP1_POCDA</name>
<organism evidence="14 15">
    <name type="scientific">Pocillopora damicornis</name>
    <name type="common">Cauliflower coral</name>
    <name type="synonym">Millepora damicornis</name>
    <dbReference type="NCBI Taxonomy" id="46731"/>
    <lineage>
        <taxon>Eukaryota</taxon>
        <taxon>Metazoa</taxon>
        <taxon>Cnidaria</taxon>
        <taxon>Anthozoa</taxon>
        <taxon>Hexacorallia</taxon>
        <taxon>Scleractinia</taxon>
        <taxon>Astrocoeniina</taxon>
        <taxon>Pocilloporidae</taxon>
        <taxon>Pocillopora</taxon>
    </lineage>
</organism>
<dbReference type="CDD" id="cd00109">
    <property type="entry name" value="Kunitz-type"/>
    <property type="match status" value="1"/>
</dbReference>
<dbReference type="Pfam" id="PF00040">
    <property type="entry name" value="fn2"/>
    <property type="match status" value="17"/>
</dbReference>
<keyword evidence="9 11" id="KW-1015">Disulfide bond</keyword>
<dbReference type="GO" id="GO:0009986">
    <property type="term" value="C:cell surface"/>
    <property type="evidence" value="ECO:0007669"/>
    <property type="project" value="TreeGrafter"/>
</dbReference>
<dbReference type="PANTHER" id="PTHR22918">
    <property type="entry name" value="SEMINAL PLASMA PROTEIN"/>
    <property type="match status" value="1"/>
</dbReference>
<keyword evidence="6" id="KW-0646">Protease inhibitor</keyword>
<evidence type="ECO:0000313" key="14">
    <source>
        <dbReference type="EMBL" id="RMX41950.1"/>
    </source>
</evidence>
<comment type="caution">
    <text evidence="11">Lacks conserved residue(s) required for the propagation of feature annotation.</text>
</comment>
<feature type="domain" description="Fibronectin type-II" evidence="13">
    <location>
        <begin position="637"/>
        <end position="685"/>
    </location>
</feature>
<keyword evidence="7" id="KW-0677">Repeat</keyword>
<dbReference type="GO" id="GO:0004867">
    <property type="term" value="F:serine-type endopeptidase inhibitor activity"/>
    <property type="evidence" value="ECO:0007669"/>
    <property type="project" value="UniProtKB-KW"/>
</dbReference>
<feature type="domain" description="Fibronectin type-II" evidence="13">
    <location>
        <begin position="800"/>
        <end position="846"/>
    </location>
</feature>
<feature type="domain" description="Fibronectin type-II" evidence="13">
    <location>
        <begin position="3052"/>
        <end position="3098"/>
    </location>
</feature>
<dbReference type="Gene3D" id="2.10.10.10">
    <property type="entry name" value="Fibronectin, type II, collagen-binding"/>
    <property type="match status" value="17"/>
</dbReference>
<reference evidence="14 15" key="1">
    <citation type="journal article" date="2018" name="Sci. Rep.">
        <title>Comparative analysis of the Pocillopora damicornis genome highlights role of immune system in coral evolution.</title>
        <authorList>
            <person name="Cunning R."/>
            <person name="Bay R.A."/>
            <person name="Gillette P."/>
            <person name="Baker A.C."/>
            <person name="Traylor-Knowles N."/>
        </authorList>
    </citation>
    <scope>NUCLEOTIDE SEQUENCE [LARGE SCALE GENOMIC DNA]</scope>
    <source>
        <strain evidence="14">RSMAS</strain>
        <tissue evidence="14">Whole animal</tissue>
    </source>
</reference>
<dbReference type="InterPro" id="IPR036880">
    <property type="entry name" value="Kunitz_BPTI_sf"/>
</dbReference>
<dbReference type="OrthoDB" id="406838at2759"/>
<evidence type="ECO:0000256" key="8">
    <source>
        <dbReference type="ARBA" id="ARBA00022900"/>
    </source>
</evidence>
<feature type="domain" description="Fibronectin type-II" evidence="13">
    <location>
        <begin position="314"/>
        <end position="360"/>
    </location>
</feature>
<protein>
    <recommendedName>
        <fullName evidence="16">BPTI/Kunitz inhibitor domain-containing protein</fullName>
    </recommendedName>
</protein>
<feature type="disulfide bond" evidence="11">
    <location>
        <begin position="656"/>
        <end position="683"/>
    </location>
</feature>
<dbReference type="PROSITE" id="PS00023">
    <property type="entry name" value="FN2_1"/>
    <property type="match status" value="9"/>
</dbReference>
<feature type="domain" description="Fibronectin type-II" evidence="13">
    <location>
        <begin position="154"/>
        <end position="200"/>
    </location>
</feature>
<evidence type="ECO:0000256" key="6">
    <source>
        <dbReference type="ARBA" id="ARBA00022690"/>
    </source>
</evidence>
<proteinExistence type="inferred from homology"/>
<dbReference type="GO" id="GO:0005576">
    <property type="term" value="C:extracellular region"/>
    <property type="evidence" value="ECO:0007669"/>
    <property type="project" value="UniProtKB-SubCell"/>
</dbReference>
<evidence type="ECO:0000256" key="2">
    <source>
        <dbReference type="ARBA" id="ARBA00004613"/>
    </source>
</evidence>
<feature type="domain" description="Fibronectin type-II" evidence="13">
    <location>
        <begin position="2880"/>
        <end position="2926"/>
    </location>
</feature>
<keyword evidence="15" id="KW-1185">Reference proteome</keyword>
<evidence type="ECO:0000256" key="7">
    <source>
        <dbReference type="ARBA" id="ARBA00022737"/>
    </source>
</evidence>
<evidence type="ECO:0000256" key="10">
    <source>
        <dbReference type="ARBA" id="ARBA00023331"/>
    </source>
</evidence>
<evidence type="ECO:0000256" key="5">
    <source>
        <dbReference type="ARBA" id="ARBA00022525"/>
    </source>
</evidence>
<feature type="domain" description="Fibronectin type-II" evidence="13">
    <location>
        <begin position="1278"/>
        <end position="1324"/>
    </location>
</feature>
<feature type="domain" description="Fibronectin type-II" evidence="13">
    <location>
        <begin position="2557"/>
        <end position="2603"/>
    </location>
</feature>
<feature type="domain" description="BPTI/Kunitz inhibitor" evidence="12">
    <location>
        <begin position="1"/>
        <end position="38"/>
    </location>
</feature>
<evidence type="ECO:0000259" key="12">
    <source>
        <dbReference type="PROSITE" id="PS50279"/>
    </source>
</evidence>
<dbReference type="Gene3D" id="4.10.410.10">
    <property type="entry name" value="Pancreatic trypsin inhibitor Kunitz domain"/>
    <property type="match status" value="1"/>
</dbReference>
<dbReference type="PROSITE" id="PS00280">
    <property type="entry name" value="BPTI_KUNITZ_1"/>
    <property type="match status" value="1"/>
</dbReference>
<dbReference type="GO" id="GO:0042151">
    <property type="term" value="C:nematocyst"/>
    <property type="evidence" value="ECO:0007669"/>
    <property type="project" value="UniProtKB-SubCell"/>
</dbReference>
<feature type="disulfide bond" evidence="11">
    <location>
        <begin position="642"/>
        <end position="668"/>
    </location>
</feature>
<dbReference type="FunFam" id="2.10.10.10:FF:000003">
    <property type="entry name" value="binder of sperm protein homolog 1"/>
    <property type="match status" value="1"/>
</dbReference>
<feature type="domain" description="Fibronectin type-II" evidence="13">
    <location>
        <begin position="1735"/>
        <end position="1781"/>
    </location>
</feature>
<dbReference type="PROSITE" id="PS51092">
    <property type="entry name" value="FN2_2"/>
    <property type="match status" value="17"/>
</dbReference>
<feature type="domain" description="Fibronectin type-II" evidence="13">
    <location>
        <begin position="2382"/>
        <end position="2428"/>
    </location>
</feature>
<feature type="domain" description="Fibronectin type-II" evidence="13">
    <location>
        <begin position="1586"/>
        <end position="1632"/>
    </location>
</feature>
<feature type="domain" description="Fibronectin type-II" evidence="13">
    <location>
        <begin position="2718"/>
        <end position="2764"/>
    </location>
</feature>
<keyword evidence="5" id="KW-0964">Secreted</keyword>
<dbReference type="CDD" id="cd00062">
    <property type="entry name" value="FN2"/>
    <property type="match status" value="14"/>
</dbReference>
<evidence type="ECO:0000313" key="15">
    <source>
        <dbReference type="Proteomes" id="UP000275408"/>
    </source>
</evidence>
<evidence type="ECO:0008006" key="16">
    <source>
        <dbReference type="Google" id="ProtNLM"/>
    </source>
</evidence>